<accession>A0AAV4VQV7</accession>
<protein>
    <submittedName>
        <fullName evidence="1">Uncharacterized protein</fullName>
    </submittedName>
</protein>
<evidence type="ECO:0000313" key="1">
    <source>
        <dbReference type="EMBL" id="GIY72149.1"/>
    </source>
</evidence>
<dbReference type="EMBL" id="BPLQ01013447">
    <property type="protein sequence ID" value="GIY72149.1"/>
    <property type="molecule type" value="Genomic_DNA"/>
</dbReference>
<organism evidence="1 2">
    <name type="scientific">Caerostris darwini</name>
    <dbReference type="NCBI Taxonomy" id="1538125"/>
    <lineage>
        <taxon>Eukaryota</taxon>
        <taxon>Metazoa</taxon>
        <taxon>Ecdysozoa</taxon>
        <taxon>Arthropoda</taxon>
        <taxon>Chelicerata</taxon>
        <taxon>Arachnida</taxon>
        <taxon>Araneae</taxon>
        <taxon>Araneomorphae</taxon>
        <taxon>Entelegynae</taxon>
        <taxon>Araneoidea</taxon>
        <taxon>Araneidae</taxon>
        <taxon>Caerostris</taxon>
    </lineage>
</organism>
<dbReference type="Proteomes" id="UP001054837">
    <property type="component" value="Unassembled WGS sequence"/>
</dbReference>
<gene>
    <name evidence="1" type="ORF">CDAR_541101</name>
</gene>
<name>A0AAV4VQV7_9ARAC</name>
<proteinExistence type="predicted"/>
<evidence type="ECO:0000313" key="2">
    <source>
        <dbReference type="Proteomes" id="UP001054837"/>
    </source>
</evidence>
<keyword evidence="2" id="KW-1185">Reference proteome</keyword>
<comment type="caution">
    <text evidence="1">The sequence shown here is derived from an EMBL/GenBank/DDBJ whole genome shotgun (WGS) entry which is preliminary data.</text>
</comment>
<dbReference type="AlphaFoldDB" id="A0AAV4VQV7"/>
<reference evidence="1 2" key="1">
    <citation type="submission" date="2021-06" db="EMBL/GenBank/DDBJ databases">
        <title>Caerostris darwini draft genome.</title>
        <authorList>
            <person name="Kono N."/>
            <person name="Arakawa K."/>
        </authorList>
    </citation>
    <scope>NUCLEOTIDE SEQUENCE [LARGE SCALE GENOMIC DNA]</scope>
</reference>
<sequence>MQGSWIPMVDANNAMVERNFKLVLLSVVLKLYLNIGAWPQYQLVDTKDAMRDRSVQSLTVFSFVSPLNIDAGQLDSYGGCQQCDGRKNFKLVLLSVVLKLYLNIGAWPQYQLVDTKDAMRAMRDRSVQSLTVFSL</sequence>